<dbReference type="InterPro" id="IPR041118">
    <property type="entry name" value="Rx_N"/>
</dbReference>
<organism evidence="7 8">
    <name type="scientific">Asparagus officinalis</name>
    <name type="common">Garden asparagus</name>
    <dbReference type="NCBI Taxonomy" id="4686"/>
    <lineage>
        <taxon>Eukaryota</taxon>
        <taxon>Viridiplantae</taxon>
        <taxon>Streptophyta</taxon>
        <taxon>Embryophyta</taxon>
        <taxon>Tracheophyta</taxon>
        <taxon>Spermatophyta</taxon>
        <taxon>Magnoliopsida</taxon>
        <taxon>Liliopsida</taxon>
        <taxon>Asparagales</taxon>
        <taxon>Asparagaceae</taxon>
        <taxon>Asparagoideae</taxon>
        <taxon>Asparagus</taxon>
    </lineage>
</organism>
<dbReference type="Gene3D" id="1.20.5.4130">
    <property type="match status" value="1"/>
</dbReference>
<name>A0A5P1EEP9_ASPOF</name>
<feature type="domain" description="Disease resistance N-terminal" evidence="6">
    <location>
        <begin position="10"/>
        <end position="101"/>
    </location>
</feature>
<evidence type="ECO:0000256" key="5">
    <source>
        <dbReference type="ARBA" id="ARBA00022821"/>
    </source>
</evidence>
<feature type="non-terminal residue" evidence="7">
    <location>
        <position position="110"/>
    </location>
</feature>
<accession>A0A5P1EEP9</accession>
<keyword evidence="8" id="KW-1185">Reference proteome</keyword>
<gene>
    <name evidence="7" type="ORF">A4U43_C07F13680</name>
</gene>
<evidence type="ECO:0000259" key="6">
    <source>
        <dbReference type="Pfam" id="PF18052"/>
    </source>
</evidence>
<keyword evidence="2" id="KW-0433">Leucine-rich repeat</keyword>
<evidence type="ECO:0000313" key="8">
    <source>
        <dbReference type="Proteomes" id="UP000243459"/>
    </source>
</evidence>
<keyword evidence="3" id="KW-0677">Repeat</keyword>
<comment type="similarity">
    <text evidence="1">Belongs to the disease resistance NB-LRR family.</text>
</comment>
<dbReference type="EMBL" id="CM007387">
    <property type="protein sequence ID" value="ONK63309.1"/>
    <property type="molecule type" value="Genomic_DNA"/>
</dbReference>
<evidence type="ECO:0000256" key="4">
    <source>
        <dbReference type="ARBA" id="ARBA00022741"/>
    </source>
</evidence>
<protein>
    <recommendedName>
        <fullName evidence="6">Disease resistance N-terminal domain-containing protein</fullName>
    </recommendedName>
</protein>
<dbReference type="Gramene" id="ONK63309">
    <property type="protein sequence ID" value="ONK63309"/>
    <property type="gene ID" value="A4U43_C07F13680"/>
</dbReference>
<dbReference type="Pfam" id="PF18052">
    <property type="entry name" value="Rx_N"/>
    <property type="match status" value="1"/>
</dbReference>
<keyword evidence="5" id="KW-0611">Plant defense</keyword>
<dbReference type="Proteomes" id="UP000243459">
    <property type="component" value="Chromosome 7"/>
</dbReference>
<evidence type="ECO:0000313" key="7">
    <source>
        <dbReference type="EMBL" id="ONK63309.1"/>
    </source>
</evidence>
<evidence type="ECO:0000256" key="2">
    <source>
        <dbReference type="ARBA" id="ARBA00022614"/>
    </source>
</evidence>
<dbReference type="GO" id="GO:0000166">
    <property type="term" value="F:nucleotide binding"/>
    <property type="evidence" value="ECO:0007669"/>
    <property type="project" value="UniProtKB-KW"/>
</dbReference>
<dbReference type="GO" id="GO:0006952">
    <property type="term" value="P:defense response"/>
    <property type="evidence" value="ECO:0007669"/>
    <property type="project" value="UniProtKB-KW"/>
</dbReference>
<keyword evidence="4" id="KW-0547">Nucleotide-binding</keyword>
<dbReference type="AlphaFoldDB" id="A0A5P1EEP9"/>
<reference evidence="8" key="1">
    <citation type="journal article" date="2017" name="Nat. Commun.">
        <title>The asparagus genome sheds light on the origin and evolution of a young Y chromosome.</title>
        <authorList>
            <person name="Harkess A."/>
            <person name="Zhou J."/>
            <person name="Xu C."/>
            <person name="Bowers J.E."/>
            <person name="Van der Hulst R."/>
            <person name="Ayyampalayam S."/>
            <person name="Mercati F."/>
            <person name="Riccardi P."/>
            <person name="McKain M.R."/>
            <person name="Kakrana A."/>
            <person name="Tang H."/>
            <person name="Ray J."/>
            <person name="Groenendijk J."/>
            <person name="Arikit S."/>
            <person name="Mathioni S.M."/>
            <person name="Nakano M."/>
            <person name="Shan H."/>
            <person name="Telgmann-Rauber A."/>
            <person name="Kanno A."/>
            <person name="Yue Z."/>
            <person name="Chen H."/>
            <person name="Li W."/>
            <person name="Chen Y."/>
            <person name="Xu X."/>
            <person name="Zhang Y."/>
            <person name="Luo S."/>
            <person name="Chen H."/>
            <person name="Gao J."/>
            <person name="Mao Z."/>
            <person name="Pires J.C."/>
            <person name="Luo M."/>
            <person name="Kudrna D."/>
            <person name="Wing R.A."/>
            <person name="Meyers B.C."/>
            <person name="Yi K."/>
            <person name="Kong H."/>
            <person name="Lavrijsen P."/>
            <person name="Sunseri F."/>
            <person name="Falavigna A."/>
            <person name="Ye Y."/>
            <person name="Leebens-Mack J.H."/>
            <person name="Chen G."/>
        </authorList>
    </citation>
    <scope>NUCLEOTIDE SEQUENCE [LARGE SCALE GENOMIC DNA]</scope>
    <source>
        <strain evidence="8">cv. DH0086</strain>
    </source>
</reference>
<evidence type="ECO:0000256" key="3">
    <source>
        <dbReference type="ARBA" id="ARBA00022737"/>
    </source>
</evidence>
<proteinExistence type="inferred from homology"/>
<sequence length="110" mass="12547">MVVVGDVIVSKIIKKLVEIGFEYAADRYFARDTRMKDELERLNDALPRILAVVEKAESGQQEVTGALKKWLWQLKDAVYEADNVLDELDYLKLQKQVKEKASGSKEHGHS</sequence>
<evidence type="ECO:0000256" key="1">
    <source>
        <dbReference type="ARBA" id="ARBA00008894"/>
    </source>
</evidence>